<gene>
    <name evidence="3" type="ORF">A2Y85_03030</name>
</gene>
<organism evidence="3 4">
    <name type="scientific">candidate division WOR-3 bacterium RBG_13_43_14</name>
    <dbReference type="NCBI Taxonomy" id="1802590"/>
    <lineage>
        <taxon>Bacteria</taxon>
        <taxon>Bacteria division WOR-3</taxon>
    </lineage>
</organism>
<dbReference type="SUPFAM" id="SSF56300">
    <property type="entry name" value="Metallo-dependent phosphatases"/>
    <property type="match status" value="1"/>
</dbReference>
<dbReference type="Gene3D" id="3.60.21.10">
    <property type="match status" value="1"/>
</dbReference>
<evidence type="ECO:0000256" key="1">
    <source>
        <dbReference type="ARBA" id="ARBA00005662"/>
    </source>
</evidence>
<dbReference type="PANTHER" id="PTHR33393">
    <property type="entry name" value="POLYGLUTAMINE SYNTHESIS ACCESSORY PROTEIN RV0574C-RELATED"/>
    <property type="match status" value="1"/>
</dbReference>
<evidence type="ECO:0000313" key="3">
    <source>
        <dbReference type="EMBL" id="OGC42287.1"/>
    </source>
</evidence>
<proteinExistence type="inferred from homology"/>
<comment type="caution">
    <text evidence="3">The sequence shown here is derived from an EMBL/GenBank/DDBJ whole genome shotgun (WGS) entry which is preliminary data.</text>
</comment>
<dbReference type="InterPro" id="IPR019079">
    <property type="entry name" value="Capsule_synth_CapA"/>
</dbReference>
<dbReference type="SMART" id="SM00854">
    <property type="entry name" value="PGA_cap"/>
    <property type="match status" value="1"/>
</dbReference>
<sequence>MNKTIPVFTILIFFNLLIADSLSVIMVGDIMMGSDYPGNNLTPKPECIFQEVSAYLNDADLTLGNHEGTLSEGGICTKKIEKGKCYAFRTPPAYVSYLVDAGFDGMNLANNHMNDFGAGGIESTIKALTDAGLKYCGAYSRIARIDIRGTTVAVMSFATSPNADMIFEIEKAQEFVADVARENDIVIVSFHGGGEGVKYLHTADTFEYYMGWPRGNVVKFAHAVIDSGADCVWGHGPHVPRALEIYKDRMIAYSLGNFFTWGFNLGDERGYAPILKVTMDTVGTFMHGQIISALQRTYQYLQYDSLARAAKLMQGLCEDDFPETCPLINDQGYILPRPKVLDQGD</sequence>
<comment type="similarity">
    <text evidence="1">Belongs to the CapA family.</text>
</comment>
<evidence type="ECO:0000313" key="4">
    <source>
        <dbReference type="Proteomes" id="UP000177025"/>
    </source>
</evidence>
<name>A0A1F4UBJ7_UNCW3</name>
<accession>A0A1F4UBJ7</accession>
<dbReference type="PANTHER" id="PTHR33393:SF11">
    <property type="entry name" value="POLYGLUTAMINE SYNTHESIS ACCESSORY PROTEIN RV0574C-RELATED"/>
    <property type="match status" value="1"/>
</dbReference>
<dbReference type="EMBL" id="MEUM01000074">
    <property type="protein sequence ID" value="OGC42287.1"/>
    <property type="molecule type" value="Genomic_DNA"/>
</dbReference>
<reference evidence="3 4" key="1">
    <citation type="journal article" date="2016" name="Nat. Commun.">
        <title>Thousands of microbial genomes shed light on interconnected biogeochemical processes in an aquifer system.</title>
        <authorList>
            <person name="Anantharaman K."/>
            <person name="Brown C.T."/>
            <person name="Hug L.A."/>
            <person name="Sharon I."/>
            <person name="Castelle C.J."/>
            <person name="Probst A.J."/>
            <person name="Thomas B.C."/>
            <person name="Singh A."/>
            <person name="Wilkins M.J."/>
            <person name="Karaoz U."/>
            <person name="Brodie E.L."/>
            <person name="Williams K.H."/>
            <person name="Hubbard S.S."/>
            <person name="Banfield J.F."/>
        </authorList>
    </citation>
    <scope>NUCLEOTIDE SEQUENCE [LARGE SCALE GENOMIC DNA]</scope>
</reference>
<feature type="domain" description="Capsule synthesis protein CapA" evidence="2">
    <location>
        <begin position="23"/>
        <end position="262"/>
    </location>
</feature>
<dbReference type="Pfam" id="PF09587">
    <property type="entry name" value="PGA_cap"/>
    <property type="match status" value="1"/>
</dbReference>
<dbReference type="Proteomes" id="UP000177025">
    <property type="component" value="Unassembled WGS sequence"/>
</dbReference>
<protein>
    <recommendedName>
        <fullName evidence="2">Capsule synthesis protein CapA domain-containing protein</fullName>
    </recommendedName>
</protein>
<evidence type="ECO:0000259" key="2">
    <source>
        <dbReference type="SMART" id="SM00854"/>
    </source>
</evidence>
<dbReference type="InterPro" id="IPR029052">
    <property type="entry name" value="Metallo-depent_PP-like"/>
</dbReference>
<dbReference type="CDD" id="cd07381">
    <property type="entry name" value="MPP_CapA"/>
    <property type="match status" value="1"/>
</dbReference>
<dbReference type="InterPro" id="IPR052169">
    <property type="entry name" value="CW_Biosynth-Accessory"/>
</dbReference>
<dbReference type="AlphaFoldDB" id="A0A1F4UBJ7"/>